<evidence type="ECO:0000313" key="4">
    <source>
        <dbReference type="EMBL" id="SFM27179.1"/>
    </source>
</evidence>
<dbReference type="InterPro" id="IPR011761">
    <property type="entry name" value="ATP-grasp"/>
</dbReference>
<evidence type="ECO:0000256" key="2">
    <source>
        <dbReference type="SAM" id="MobiDB-lite"/>
    </source>
</evidence>
<accession>A0A1I4PH97</accession>
<feature type="region of interest" description="Disordered" evidence="2">
    <location>
        <begin position="462"/>
        <end position="573"/>
    </location>
</feature>
<proteinExistence type="predicted"/>
<dbReference type="GO" id="GO:0018169">
    <property type="term" value="F:ribosomal S6-glutamic acid ligase activity"/>
    <property type="evidence" value="ECO:0007669"/>
    <property type="project" value="TreeGrafter"/>
</dbReference>
<dbReference type="OrthoDB" id="9803907at2"/>
<dbReference type="GO" id="GO:0009432">
    <property type="term" value="P:SOS response"/>
    <property type="evidence" value="ECO:0007669"/>
    <property type="project" value="TreeGrafter"/>
</dbReference>
<reference evidence="5" key="1">
    <citation type="submission" date="2016-10" db="EMBL/GenBank/DDBJ databases">
        <authorList>
            <person name="Varghese N."/>
            <person name="Submissions S."/>
        </authorList>
    </citation>
    <scope>NUCLEOTIDE SEQUENCE [LARGE SCALE GENOMIC DNA]</scope>
    <source>
        <strain evidence="5">CGMCC 1.4250</strain>
    </source>
</reference>
<dbReference type="RefSeq" id="WP_091485112.1">
    <property type="nucleotide sequence ID" value="NZ_FOTR01000011.1"/>
</dbReference>
<keyword evidence="1" id="KW-0067">ATP-binding</keyword>
<dbReference type="AlphaFoldDB" id="A0A1I4PH97"/>
<keyword evidence="5" id="KW-1185">Reference proteome</keyword>
<evidence type="ECO:0000259" key="3">
    <source>
        <dbReference type="PROSITE" id="PS50975"/>
    </source>
</evidence>
<dbReference type="SMART" id="SM01209">
    <property type="entry name" value="GARS_A"/>
    <property type="match status" value="1"/>
</dbReference>
<dbReference type="Gene3D" id="3.30.470.20">
    <property type="entry name" value="ATP-grasp fold, B domain"/>
    <property type="match status" value="2"/>
</dbReference>
<dbReference type="InterPro" id="IPR013651">
    <property type="entry name" value="ATP-grasp_RimK-type"/>
</dbReference>
<evidence type="ECO:0000256" key="1">
    <source>
        <dbReference type="PROSITE-ProRule" id="PRU00409"/>
    </source>
</evidence>
<dbReference type="EMBL" id="FOTR01000011">
    <property type="protein sequence ID" value="SFM27179.1"/>
    <property type="molecule type" value="Genomic_DNA"/>
</dbReference>
<keyword evidence="1" id="KW-0547">Nucleotide-binding</keyword>
<keyword evidence="4" id="KW-0436">Ligase</keyword>
<dbReference type="Pfam" id="PF08443">
    <property type="entry name" value="RimK"/>
    <property type="match status" value="1"/>
</dbReference>
<dbReference type="PANTHER" id="PTHR21621">
    <property type="entry name" value="RIBOSOMAL PROTEIN S6 MODIFICATION PROTEIN"/>
    <property type="match status" value="1"/>
</dbReference>
<name>A0A1I4PH97_9BACI</name>
<dbReference type="Proteomes" id="UP000198565">
    <property type="component" value="Unassembled WGS sequence"/>
</dbReference>
<dbReference type="GO" id="GO:0005737">
    <property type="term" value="C:cytoplasm"/>
    <property type="evidence" value="ECO:0007669"/>
    <property type="project" value="TreeGrafter"/>
</dbReference>
<dbReference type="GO" id="GO:0046872">
    <property type="term" value="F:metal ion binding"/>
    <property type="evidence" value="ECO:0007669"/>
    <property type="project" value="InterPro"/>
</dbReference>
<sequence>MEQPQYLAHLESSIPEDAWGYTVSSYTVVLEAWRRGLKIKFINENRRKSELTYTISNGEKEHVFSVARGDLVPREAILTCKDKNKTKDVLLKHNVPTPVGKEFNSEATEGDYVKYGDELGYPLVVKPVDGTGGKGVITGIQNKEALLSSIDYLKTDLNVNNIIIERYVEGKDYRLYVLDGKVIGAFTRDRANVIGDGKSSIEQLVAKKNKLRGQNPALKGRSKILLNKEAKVLLEEKQYDFKSVPGKGEKVYLNTKNNVSSGGDPTDATDFFKDSIKQIAVDAAKAIPGLIQGGVDMIIDDNQEHGYVIEVNSRPHIRAHMFPMQGKARDIPKEVIDFYFPETKGQQVENKLFFDFDIIYKSFVEGVCGEFTLPTYPESEIILKRYELTGVSEKEQMSKFCSLRARRYQLNGYMKGIGASKSSLVLVGTSEDIQTLLKDVKAKYKNIQLSEKVRKSPVRIGFSTINMNRNTSKKSSTTSNKGKGSKASKKVVSDDIKVTKNPNDPNIDGYFPLKLTEGSKKSVSKKKTTNKKTSTSLNKNTTKATQKEARFKNRTSRTATKPLRVVSRMLKRK</sequence>
<dbReference type="GO" id="GO:0005524">
    <property type="term" value="F:ATP binding"/>
    <property type="evidence" value="ECO:0007669"/>
    <property type="project" value="UniProtKB-UniRule"/>
</dbReference>
<feature type="compositionally biased region" description="Low complexity" evidence="2">
    <location>
        <begin position="531"/>
        <end position="543"/>
    </location>
</feature>
<dbReference type="PROSITE" id="PS50975">
    <property type="entry name" value="ATP_GRASP"/>
    <property type="match status" value="1"/>
</dbReference>
<protein>
    <submittedName>
        <fullName evidence="4">D-alanine-D-alanine ligase</fullName>
    </submittedName>
</protein>
<evidence type="ECO:0000313" key="5">
    <source>
        <dbReference type="Proteomes" id="UP000198565"/>
    </source>
</evidence>
<dbReference type="PANTHER" id="PTHR21621:SF0">
    <property type="entry name" value="BETA-CITRYLGLUTAMATE SYNTHASE B-RELATED"/>
    <property type="match status" value="1"/>
</dbReference>
<dbReference type="STRING" id="334253.SAMN04487943_11176"/>
<dbReference type="SUPFAM" id="SSF56059">
    <property type="entry name" value="Glutathione synthetase ATP-binding domain-like"/>
    <property type="match status" value="1"/>
</dbReference>
<feature type="compositionally biased region" description="Low complexity" evidence="2">
    <location>
        <begin position="473"/>
        <end position="482"/>
    </location>
</feature>
<organism evidence="4 5">
    <name type="scientific">Gracilibacillus orientalis</name>
    <dbReference type="NCBI Taxonomy" id="334253"/>
    <lineage>
        <taxon>Bacteria</taxon>
        <taxon>Bacillati</taxon>
        <taxon>Bacillota</taxon>
        <taxon>Bacilli</taxon>
        <taxon>Bacillales</taxon>
        <taxon>Bacillaceae</taxon>
        <taxon>Gracilibacillus</taxon>
    </lineage>
</organism>
<gene>
    <name evidence="4" type="ORF">SAMN04487943_11176</name>
</gene>
<feature type="domain" description="ATP-grasp" evidence="3">
    <location>
        <begin position="87"/>
        <end position="340"/>
    </location>
</feature>